<dbReference type="OrthoDB" id="6499973at2759"/>
<dbReference type="GO" id="GO:0022857">
    <property type="term" value="F:transmembrane transporter activity"/>
    <property type="evidence" value="ECO:0007669"/>
    <property type="project" value="InterPro"/>
</dbReference>
<feature type="transmembrane region" description="Helical" evidence="2">
    <location>
        <begin position="64"/>
        <end position="88"/>
    </location>
</feature>
<dbReference type="GO" id="GO:0016020">
    <property type="term" value="C:membrane"/>
    <property type="evidence" value="ECO:0007669"/>
    <property type="project" value="UniProtKB-SubCell"/>
</dbReference>
<dbReference type="AlphaFoldDB" id="A0A913YI77"/>
<evidence type="ECO:0000313" key="4">
    <source>
        <dbReference type="EnsemblMetazoa" id="XP_028515070.1"/>
    </source>
</evidence>
<keyword evidence="2" id="KW-0472">Membrane</keyword>
<organism evidence="4 5">
    <name type="scientific">Exaiptasia diaphana</name>
    <name type="common">Tropical sea anemone</name>
    <name type="synonym">Aiptasia pulchella</name>
    <dbReference type="NCBI Taxonomy" id="2652724"/>
    <lineage>
        <taxon>Eukaryota</taxon>
        <taxon>Metazoa</taxon>
        <taxon>Cnidaria</taxon>
        <taxon>Anthozoa</taxon>
        <taxon>Hexacorallia</taxon>
        <taxon>Actiniaria</taxon>
        <taxon>Aiptasiidae</taxon>
        <taxon>Exaiptasia</taxon>
    </lineage>
</organism>
<dbReference type="Pfam" id="PF07690">
    <property type="entry name" value="MFS_1"/>
    <property type="match status" value="1"/>
</dbReference>
<dbReference type="InterPro" id="IPR020846">
    <property type="entry name" value="MFS_dom"/>
</dbReference>
<dbReference type="EnsemblMetazoa" id="XM_028659269.1">
    <property type="protein sequence ID" value="XP_028515070.1"/>
    <property type="gene ID" value="LOC110239745"/>
</dbReference>
<evidence type="ECO:0000313" key="5">
    <source>
        <dbReference type="Proteomes" id="UP000887567"/>
    </source>
</evidence>
<evidence type="ECO:0000259" key="3">
    <source>
        <dbReference type="PROSITE" id="PS50850"/>
    </source>
</evidence>
<sequence>MVLYCINYGVGDGLFATAIINIAIECLPTENRGGGFGLFQFLVGIGYIIGPILSGFIADVSGSYNYAFYTAGSLELIGGSISLALLCFEIPFVNRELDESSRFSTVLEFNITEKETVL</sequence>
<dbReference type="InterPro" id="IPR011701">
    <property type="entry name" value="MFS"/>
</dbReference>
<dbReference type="InterPro" id="IPR036259">
    <property type="entry name" value="MFS_trans_sf"/>
</dbReference>
<dbReference type="RefSeq" id="XP_028515070.1">
    <property type="nucleotide sequence ID" value="XM_028659269.1"/>
</dbReference>
<name>A0A913YI77_EXADI</name>
<keyword evidence="5" id="KW-1185">Reference proteome</keyword>
<keyword evidence="2" id="KW-0812">Transmembrane</keyword>
<evidence type="ECO:0000256" key="2">
    <source>
        <dbReference type="SAM" id="Phobius"/>
    </source>
</evidence>
<feature type="domain" description="Major facilitator superfamily (MFS) profile" evidence="3">
    <location>
        <begin position="1"/>
        <end position="118"/>
    </location>
</feature>
<dbReference type="Gene3D" id="1.20.1250.20">
    <property type="entry name" value="MFS general substrate transporter like domains"/>
    <property type="match status" value="1"/>
</dbReference>
<accession>A0A913YI77</accession>
<dbReference type="SUPFAM" id="SSF103473">
    <property type="entry name" value="MFS general substrate transporter"/>
    <property type="match status" value="1"/>
</dbReference>
<dbReference type="KEGG" id="epa:110239745"/>
<protein>
    <recommendedName>
        <fullName evidence="3">Major facilitator superfamily (MFS) profile domain-containing protein</fullName>
    </recommendedName>
</protein>
<dbReference type="GeneID" id="110239745"/>
<evidence type="ECO:0000256" key="1">
    <source>
        <dbReference type="ARBA" id="ARBA00004141"/>
    </source>
</evidence>
<feature type="transmembrane region" description="Helical" evidence="2">
    <location>
        <begin position="36"/>
        <end position="58"/>
    </location>
</feature>
<comment type="subcellular location">
    <subcellularLocation>
        <location evidence="1">Membrane</location>
        <topology evidence="1">Multi-pass membrane protein</topology>
    </subcellularLocation>
</comment>
<dbReference type="Proteomes" id="UP000887567">
    <property type="component" value="Unplaced"/>
</dbReference>
<reference evidence="4" key="1">
    <citation type="submission" date="2022-11" db="UniProtKB">
        <authorList>
            <consortium name="EnsemblMetazoa"/>
        </authorList>
    </citation>
    <scope>IDENTIFICATION</scope>
</reference>
<dbReference type="PROSITE" id="PS50850">
    <property type="entry name" value="MFS"/>
    <property type="match status" value="1"/>
</dbReference>
<keyword evidence="2" id="KW-1133">Transmembrane helix</keyword>
<proteinExistence type="predicted"/>
<feature type="transmembrane region" description="Helical" evidence="2">
    <location>
        <begin position="6"/>
        <end position="24"/>
    </location>
</feature>